<evidence type="ECO:0000259" key="8">
    <source>
        <dbReference type="PROSITE" id="PS50235"/>
    </source>
</evidence>
<dbReference type="InterPro" id="IPR018200">
    <property type="entry name" value="USP_CS"/>
</dbReference>
<dbReference type="EC" id="3.4.19.12" evidence="3"/>
<keyword evidence="10" id="KW-1185">Reference proteome</keyword>
<dbReference type="GO" id="GO:0005634">
    <property type="term" value="C:nucleus"/>
    <property type="evidence" value="ECO:0007669"/>
    <property type="project" value="TreeGrafter"/>
</dbReference>
<dbReference type="Proteomes" id="UP000596660">
    <property type="component" value="Unplaced"/>
</dbReference>
<keyword evidence="7" id="KW-0788">Thiol protease</keyword>
<dbReference type="EnsemblPlants" id="AUR62044023-RA">
    <property type="protein sequence ID" value="AUR62044023-RA:cds"/>
    <property type="gene ID" value="AUR62044023"/>
</dbReference>
<keyword evidence="6" id="KW-0378">Hydrolase</keyword>
<accession>A0A803ND35</accession>
<dbReference type="PROSITE" id="PS00973">
    <property type="entry name" value="USP_2"/>
    <property type="match status" value="1"/>
</dbReference>
<dbReference type="InterPro" id="IPR001394">
    <property type="entry name" value="Peptidase_C19_UCH"/>
</dbReference>
<name>A0A803ND35_CHEQI</name>
<evidence type="ECO:0000256" key="5">
    <source>
        <dbReference type="ARBA" id="ARBA00022786"/>
    </source>
</evidence>
<dbReference type="AlphaFoldDB" id="A0A803ND35"/>
<evidence type="ECO:0000313" key="10">
    <source>
        <dbReference type="Proteomes" id="UP000596660"/>
    </source>
</evidence>
<reference evidence="9" key="2">
    <citation type="submission" date="2021-03" db="UniProtKB">
        <authorList>
            <consortium name="EnsemblPlants"/>
        </authorList>
    </citation>
    <scope>IDENTIFICATION</scope>
</reference>
<comment type="similarity">
    <text evidence="2">Belongs to the peptidase C19 family.</text>
</comment>
<dbReference type="InterPro" id="IPR028889">
    <property type="entry name" value="USP"/>
</dbReference>
<protein>
    <recommendedName>
        <fullName evidence="3">ubiquitinyl hydrolase 1</fullName>
        <ecNumber evidence="3">3.4.19.12</ecNumber>
    </recommendedName>
</protein>
<dbReference type="PROSITE" id="PS50235">
    <property type="entry name" value="USP_3"/>
    <property type="match status" value="1"/>
</dbReference>
<feature type="domain" description="USP" evidence="8">
    <location>
        <begin position="1"/>
        <end position="372"/>
    </location>
</feature>
<evidence type="ECO:0000256" key="1">
    <source>
        <dbReference type="ARBA" id="ARBA00000707"/>
    </source>
</evidence>
<proteinExistence type="inferred from homology"/>
<dbReference type="OMA" id="TIVSSMW"/>
<evidence type="ECO:0000256" key="4">
    <source>
        <dbReference type="ARBA" id="ARBA00022670"/>
    </source>
</evidence>
<evidence type="ECO:0000256" key="3">
    <source>
        <dbReference type="ARBA" id="ARBA00012759"/>
    </source>
</evidence>
<dbReference type="GO" id="GO:0006508">
    <property type="term" value="P:proteolysis"/>
    <property type="evidence" value="ECO:0007669"/>
    <property type="project" value="UniProtKB-KW"/>
</dbReference>
<organism evidence="9 10">
    <name type="scientific">Chenopodium quinoa</name>
    <name type="common">Quinoa</name>
    <dbReference type="NCBI Taxonomy" id="63459"/>
    <lineage>
        <taxon>Eukaryota</taxon>
        <taxon>Viridiplantae</taxon>
        <taxon>Streptophyta</taxon>
        <taxon>Embryophyta</taxon>
        <taxon>Tracheophyta</taxon>
        <taxon>Spermatophyta</taxon>
        <taxon>Magnoliopsida</taxon>
        <taxon>eudicotyledons</taxon>
        <taxon>Gunneridae</taxon>
        <taxon>Pentapetalae</taxon>
        <taxon>Caryophyllales</taxon>
        <taxon>Chenopodiaceae</taxon>
        <taxon>Chenopodioideae</taxon>
        <taxon>Atripliceae</taxon>
        <taxon>Chenopodium</taxon>
    </lineage>
</organism>
<dbReference type="InterPro" id="IPR038765">
    <property type="entry name" value="Papain-like_cys_pep_sf"/>
</dbReference>
<dbReference type="GO" id="GO:0004843">
    <property type="term" value="F:cysteine-type deubiquitinase activity"/>
    <property type="evidence" value="ECO:0007669"/>
    <property type="project" value="UniProtKB-EC"/>
</dbReference>
<dbReference type="SUPFAM" id="SSF54001">
    <property type="entry name" value="Cysteine proteinases"/>
    <property type="match status" value="1"/>
</dbReference>
<evidence type="ECO:0000256" key="7">
    <source>
        <dbReference type="ARBA" id="ARBA00022807"/>
    </source>
</evidence>
<dbReference type="Pfam" id="PF00443">
    <property type="entry name" value="UCH"/>
    <property type="match status" value="1"/>
</dbReference>
<dbReference type="Gramene" id="AUR62044023-RA">
    <property type="protein sequence ID" value="AUR62044023-RA:cds"/>
    <property type="gene ID" value="AUR62044023"/>
</dbReference>
<evidence type="ECO:0000256" key="6">
    <source>
        <dbReference type="ARBA" id="ARBA00022801"/>
    </source>
</evidence>
<comment type="catalytic activity">
    <reaction evidence="1">
        <text>Thiol-dependent hydrolysis of ester, thioester, amide, peptide and isopeptide bonds formed by the C-terminal Gly of ubiquitin (a 76-residue protein attached to proteins as an intracellular targeting signal).</text>
        <dbReference type="EC" id="3.4.19.12"/>
    </reaction>
</comment>
<dbReference type="PANTHER" id="PTHR24006">
    <property type="entry name" value="UBIQUITIN CARBOXYL-TERMINAL HYDROLASE"/>
    <property type="match status" value="1"/>
</dbReference>
<keyword evidence="4" id="KW-0645">Protease</keyword>
<sequence>MGLNYRQPLFWVWLVCSWQFEMVGWGISTVFPCCQQKLTLLRSCISYPGCEIWATIVSSMWFLQALASCSSFRCFLEDVQNSQAVSIVEQANDLPLLESLAALLEELSILQEKSRPLNPHKVMSAMQQYIPQFQLSNQQLDRFTLEDCMKRFLAPEHVENYFCSHCWHIAAVKFLSSVGGRQVLCLHLQRSSLNAFGEPVKIQGHICFPIILNLSPFVKYEIGVQKREINKPKSLGEQPNLASISHPKSADKHPELMLVKDDASRFLPEPCSSLIENCSSTISMPTFKANFDPPPPKNILYRLVSVVEHFGRAGSGHYTVYRGMTTQMEKGDGVSETDAPLQWFRISDSEVHNASEEEVLGAEATLLFYERI</sequence>
<dbReference type="PANTHER" id="PTHR24006:SF888">
    <property type="entry name" value="UBIQUITIN CARBOXYL-TERMINAL HYDROLASE 30"/>
    <property type="match status" value="1"/>
</dbReference>
<evidence type="ECO:0000313" key="9">
    <source>
        <dbReference type="EnsemblPlants" id="AUR62044023-RA:cds"/>
    </source>
</evidence>
<keyword evidence="5" id="KW-0833">Ubl conjugation pathway</keyword>
<dbReference type="GO" id="GO:0016579">
    <property type="term" value="P:protein deubiquitination"/>
    <property type="evidence" value="ECO:0007669"/>
    <property type="project" value="InterPro"/>
</dbReference>
<dbReference type="GO" id="GO:0005829">
    <property type="term" value="C:cytosol"/>
    <property type="evidence" value="ECO:0007669"/>
    <property type="project" value="TreeGrafter"/>
</dbReference>
<dbReference type="InterPro" id="IPR050164">
    <property type="entry name" value="Peptidase_C19"/>
</dbReference>
<dbReference type="Gene3D" id="3.90.70.10">
    <property type="entry name" value="Cysteine proteinases"/>
    <property type="match status" value="2"/>
</dbReference>
<evidence type="ECO:0000256" key="2">
    <source>
        <dbReference type="ARBA" id="ARBA00009085"/>
    </source>
</evidence>
<reference evidence="9" key="1">
    <citation type="journal article" date="2017" name="Nature">
        <title>The genome of Chenopodium quinoa.</title>
        <authorList>
            <person name="Jarvis D.E."/>
            <person name="Ho Y.S."/>
            <person name="Lightfoot D.J."/>
            <person name="Schmoeckel S.M."/>
            <person name="Li B."/>
            <person name="Borm T.J.A."/>
            <person name="Ohyanagi H."/>
            <person name="Mineta K."/>
            <person name="Michell C.T."/>
            <person name="Saber N."/>
            <person name="Kharbatia N.M."/>
            <person name="Rupper R.R."/>
            <person name="Sharp A.R."/>
            <person name="Dally N."/>
            <person name="Boughton B.A."/>
            <person name="Woo Y.H."/>
            <person name="Gao G."/>
            <person name="Schijlen E.G.W.M."/>
            <person name="Guo X."/>
            <person name="Momin A.A."/>
            <person name="Negrao S."/>
            <person name="Al-Babili S."/>
            <person name="Gehring C."/>
            <person name="Roessner U."/>
            <person name="Jung C."/>
            <person name="Murphy K."/>
            <person name="Arold S.T."/>
            <person name="Gojobori T."/>
            <person name="van der Linden C.G."/>
            <person name="van Loo E.N."/>
            <person name="Jellen E.N."/>
            <person name="Maughan P.J."/>
            <person name="Tester M."/>
        </authorList>
    </citation>
    <scope>NUCLEOTIDE SEQUENCE [LARGE SCALE GENOMIC DNA]</scope>
    <source>
        <strain evidence="9">cv. PI 614886</strain>
    </source>
</reference>